<accession>A0AAD8PUV1</accession>
<dbReference type="RefSeq" id="XP_060412153.1">
    <property type="nucleotide sequence ID" value="XM_060558239.1"/>
</dbReference>
<evidence type="ECO:0000313" key="3">
    <source>
        <dbReference type="Proteomes" id="UP001230504"/>
    </source>
</evidence>
<dbReference type="AlphaFoldDB" id="A0AAD8PUV1"/>
<dbReference type="EMBL" id="JAHLJV010000047">
    <property type="protein sequence ID" value="KAK1585109.1"/>
    <property type="molecule type" value="Genomic_DNA"/>
</dbReference>
<name>A0AAD8PUV1_9PEZI</name>
<comment type="caution">
    <text evidence="2">The sequence shown here is derived from an EMBL/GenBank/DDBJ whole genome shotgun (WGS) entry which is preliminary data.</text>
</comment>
<feature type="region of interest" description="Disordered" evidence="1">
    <location>
        <begin position="127"/>
        <end position="178"/>
    </location>
</feature>
<evidence type="ECO:0000313" key="2">
    <source>
        <dbReference type="EMBL" id="KAK1585109.1"/>
    </source>
</evidence>
<gene>
    <name evidence="2" type="ORF">LY79DRAFT_559239</name>
</gene>
<protein>
    <submittedName>
        <fullName evidence="2">Uncharacterized protein</fullName>
    </submittedName>
</protein>
<organism evidence="2 3">
    <name type="scientific">Colletotrichum navitas</name>
    <dbReference type="NCBI Taxonomy" id="681940"/>
    <lineage>
        <taxon>Eukaryota</taxon>
        <taxon>Fungi</taxon>
        <taxon>Dikarya</taxon>
        <taxon>Ascomycota</taxon>
        <taxon>Pezizomycotina</taxon>
        <taxon>Sordariomycetes</taxon>
        <taxon>Hypocreomycetidae</taxon>
        <taxon>Glomerellales</taxon>
        <taxon>Glomerellaceae</taxon>
        <taxon>Colletotrichum</taxon>
        <taxon>Colletotrichum graminicola species complex</taxon>
    </lineage>
</organism>
<feature type="compositionally biased region" description="Polar residues" evidence="1">
    <location>
        <begin position="157"/>
        <end position="166"/>
    </location>
</feature>
<reference evidence="2" key="1">
    <citation type="submission" date="2021-06" db="EMBL/GenBank/DDBJ databases">
        <title>Comparative genomics, transcriptomics and evolutionary studies reveal genomic signatures of adaptation to plant cell wall in hemibiotrophic fungi.</title>
        <authorList>
            <consortium name="DOE Joint Genome Institute"/>
            <person name="Baroncelli R."/>
            <person name="Diaz J.F."/>
            <person name="Benocci T."/>
            <person name="Peng M."/>
            <person name="Battaglia E."/>
            <person name="Haridas S."/>
            <person name="Andreopoulos W."/>
            <person name="Labutti K."/>
            <person name="Pangilinan J."/>
            <person name="Floch G.L."/>
            <person name="Makela M.R."/>
            <person name="Henrissat B."/>
            <person name="Grigoriev I.V."/>
            <person name="Crouch J.A."/>
            <person name="De Vries R.P."/>
            <person name="Sukno S.A."/>
            <person name="Thon M.R."/>
        </authorList>
    </citation>
    <scope>NUCLEOTIDE SEQUENCE</scope>
    <source>
        <strain evidence="2">CBS 125086</strain>
    </source>
</reference>
<evidence type="ECO:0000256" key="1">
    <source>
        <dbReference type="SAM" id="MobiDB-lite"/>
    </source>
</evidence>
<proteinExistence type="predicted"/>
<sequence>MAAGPVGDRRRRARFGRPVPTWVGRPRHACETAFKVQSARHARSVREEKTQCHGMWGRDSLLNIAYMAVRKMLIIPNSRRVNGAAMALYPLSAVSRVIPRVSASANRVEPERANWFYRPREWVKPIGGQRDRHASSNRPTSRLRHRLSPLERLSIAEPTTISTSSAIEKGPSRDASKQ</sequence>
<dbReference type="GeneID" id="85442479"/>
<dbReference type="Proteomes" id="UP001230504">
    <property type="component" value="Unassembled WGS sequence"/>
</dbReference>
<keyword evidence="3" id="KW-1185">Reference proteome</keyword>